<name>A0A9N7VQ48_PLEPL</name>
<evidence type="ECO:0000313" key="2">
    <source>
        <dbReference type="Proteomes" id="UP001153269"/>
    </source>
</evidence>
<gene>
    <name evidence="1" type="ORF">PLEPLA_LOCUS44966</name>
</gene>
<sequence>MVEGLKQLVALLQQQCKQEGLMGNVFLVKRPPDKRPYPPHKLEHALIQRGAADVRGAQTKKHGAELESCLWVTQSVTDYPVTADRLPDNTYPTFLPFLPLVGPDGRGREEAVEPS</sequence>
<proteinExistence type="predicted"/>
<organism evidence="1 2">
    <name type="scientific">Pleuronectes platessa</name>
    <name type="common">European plaice</name>
    <dbReference type="NCBI Taxonomy" id="8262"/>
    <lineage>
        <taxon>Eukaryota</taxon>
        <taxon>Metazoa</taxon>
        <taxon>Chordata</taxon>
        <taxon>Craniata</taxon>
        <taxon>Vertebrata</taxon>
        <taxon>Euteleostomi</taxon>
        <taxon>Actinopterygii</taxon>
        <taxon>Neopterygii</taxon>
        <taxon>Teleostei</taxon>
        <taxon>Neoteleostei</taxon>
        <taxon>Acanthomorphata</taxon>
        <taxon>Carangaria</taxon>
        <taxon>Pleuronectiformes</taxon>
        <taxon>Pleuronectoidei</taxon>
        <taxon>Pleuronectidae</taxon>
        <taxon>Pleuronectes</taxon>
    </lineage>
</organism>
<comment type="caution">
    <text evidence="1">The sequence shown here is derived from an EMBL/GenBank/DDBJ whole genome shotgun (WGS) entry which is preliminary data.</text>
</comment>
<protein>
    <submittedName>
        <fullName evidence="1">Uncharacterized protein</fullName>
    </submittedName>
</protein>
<reference evidence="1" key="1">
    <citation type="submission" date="2020-03" db="EMBL/GenBank/DDBJ databases">
        <authorList>
            <person name="Weist P."/>
        </authorList>
    </citation>
    <scope>NUCLEOTIDE SEQUENCE</scope>
</reference>
<dbReference type="AlphaFoldDB" id="A0A9N7VQ48"/>
<dbReference type="Proteomes" id="UP001153269">
    <property type="component" value="Unassembled WGS sequence"/>
</dbReference>
<evidence type="ECO:0000313" key="1">
    <source>
        <dbReference type="EMBL" id="CAB1457162.1"/>
    </source>
</evidence>
<keyword evidence="2" id="KW-1185">Reference proteome</keyword>
<accession>A0A9N7VQ48</accession>
<dbReference type="EMBL" id="CADEAL010004328">
    <property type="protein sequence ID" value="CAB1457162.1"/>
    <property type="molecule type" value="Genomic_DNA"/>
</dbReference>